<comment type="caution">
    <text evidence="2">The sequence shown here is derived from an EMBL/GenBank/DDBJ whole genome shotgun (WGS) entry which is preliminary data.</text>
</comment>
<dbReference type="Proteomes" id="UP000055035">
    <property type="component" value="Unassembled WGS sequence"/>
</dbReference>
<feature type="region of interest" description="Disordered" evidence="1">
    <location>
        <begin position="41"/>
        <end position="68"/>
    </location>
</feature>
<evidence type="ECO:0000256" key="1">
    <source>
        <dbReference type="SAM" id="MobiDB-lite"/>
    </source>
</evidence>
<protein>
    <recommendedName>
        <fullName evidence="4">Substrate of the Dot/Icm secretion system</fullName>
    </recommendedName>
</protein>
<evidence type="ECO:0000313" key="3">
    <source>
        <dbReference type="Proteomes" id="UP000055035"/>
    </source>
</evidence>
<dbReference type="AlphaFoldDB" id="A0A0W0VD31"/>
<feature type="compositionally biased region" description="Polar residues" evidence="1">
    <location>
        <begin position="1"/>
        <end position="17"/>
    </location>
</feature>
<accession>A0A0W0VD31</accession>
<feature type="region of interest" description="Disordered" evidence="1">
    <location>
        <begin position="1"/>
        <end position="24"/>
    </location>
</feature>
<feature type="compositionally biased region" description="Polar residues" evidence="1">
    <location>
        <begin position="42"/>
        <end position="59"/>
    </location>
</feature>
<organism evidence="2 3">
    <name type="scientific">Legionella jordanis</name>
    <dbReference type="NCBI Taxonomy" id="456"/>
    <lineage>
        <taxon>Bacteria</taxon>
        <taxon>Pseudomonadati</taxon>
        <taxon>Pseudomonadota</taxon>
        <taxon>Gammaproteobacteria</taxon>
        <taxon>Legionellales</taxon>
        <taxon>Legionellaceae</taxon>
        <taxon>Legionella</taxon>
    </lineage>
</organism>
<reference evidence="2 3" key="1">
    <citation type="submission" date="2015-11" db="EMBL/GenBank/DDBJ databases">
        <title>Genomic analysis of 38 Legionella species identifies large and diverse effector repertoires.</title>
        <authorList>
            <person name="Burstein D."/>
            <person name="Amaro F."/>
            <person name="Zusman T."/>
            <person name="Lifshitz Z."/>
            <person name="Cohen O."/>
            <person name="Gilbert J.A."/>
            <person name="Pupko T."/>
            <person name="Shuman H.A."/>
            <person name="Segal G."/>
        </authorList>
    </citation>
    <scope>NUCLEOTIDE SEQUENCE [LARGE SCALE GENOMIC DNA]</scope>
    <source>
        <strain evidence="2 3">BL-540</strain>
    </source>
</reference>
<dbReference type="STRING" id="456.Ljor_2072"/>
<evidence type="ECO:0008006" key="4">
    <source>
        <dbReference type="Google" id="ProtNLM"/>
    </source>
</evidence>
<name>A0A0W0VD31_9GAMM</name>
<dbReference type="EMBL" id="LNYJ01000011">
    <property type="protein sequence ID" value="KTD17766.1"/>
    <property type="molecule type" value="Genomic_DNA"/>
</dbReference>
<dbReference type="PATRIC" id="fig|456.5.peg.2219"/>
<dbReference type="OrthoDB" id="5637992at2"/>
<gene>
    <name evidence="2" type="ORF">Ljor_2072</name>
</gene>
<proteinExistence type="predicted"/>
<keyword evidence="3" id="KW-1185">Reference proteome</keyword>
<evidence type="ECO:0000313" key="2">
    <source>
        <dbReference type="EMBL" id="KTD17766.1"/>
    </source>
</evidence>
<dbReference type="RefSeq" id="WP_058471491.1">
    <property type="nucleotide sequence ID" value="NZ_CAAAIC010000001.1"/>
</dbReference>
<sequence>MKKKSSSPATVSGQLLNSKEKKRISPEEDLLEELIIKKSRLSSENQEQDPSLQDLNQKLNPDLLTGNEPRVCKIPERSGDEVLFISSEFKQTYIKSALFVKSDFNEKEVVTQLPARTKFYYYNNKTEQSRFFHRSKKAQNFVEASNQDKIALAVVGGNILRLVMGKLLPKYKVAEQIPCQQDERFYRLSSKVDNFSQIDLNKTPEDKNIRGLFFSLLLSYFVGDTDFSNNIGFVIKGNDSIVIKIDPESSFCDDCFFEDYEEVKKHIFFLMYFTAKVSVDEIDDLDYESEEEFLELLFGDIPGYFADVFSYPQLNESKRFYELLPVRQEELFYGLSCILNTSLPAYMNLVDEVPMDPRKQLKLKNALANRIDLFAKVANELPGFKVYYEERRYLHSDLVEIYGRLESGVVLDVQATQFKF</sequence>